<keyword evidence="1 4" id="KW-0349">Heme</keyword>
<evidence type="ECO:0000259" key="5">
    <source>
        <dbReference type="Pfam" id="PF00042"/>
    </source>
</evidence>
<name>A0A8S1ENY8_9PELO</name>
<dbReference type="PANTHER" id="PTHR46458">
    <property type="entry name" value="BLR2807 PROTEIN"/>
    <property type="match status" value="1"/>
</dbReference>
<gene>
    <name evidence="6" type="ORF">CBOVIS_LOCUS6258</name>
</gene>
<dbReference type="AlphaFoldDB" id="A0A8S1ENY8"/>
<evidence type="ECO:0000256" key="2">
    <source>
        <dbReference type="ARBA" id="ARBA00022723"/>
    </source>
</evidence>
<keyword evidence="4" id="KW-0813">Transport</keyword>
<evidence type="ECO:0000256" key="1">
    <source>
        <dbReference type="ARBA" id="ARBA00022617"/>
    </source>
</evidence>
<evidence type="ECO:0000256" key="3">
    <source>
        <dbReference type="ARBA" id="ARBA00023004"/>
    </source>
</evidence>
<dbReference type="GO" id="GO:0046872">
    <property type="term" value="F:metal ion binding"/>
    <property type="evidence" value="ECO:0007669"/>
    <property type="project" value="UniProtKB-KW"/>
</dbReference>
<dbReference type="InterPro" id="IPR000971">
    <property type="entry name" value="Globin"/>
</dbReference>
<comment type="caution">
    <text evidence="6">The sequence shown here is derived from an EMBL/GenBank/DDBJ whole genome shotgun (WGS) entry which is preliminary data.</text>
</comment>
<reference evidence="6 7" key="1">
    <citation type="submission" date="2020-04" db="EMBL/GenBank/DDBJ databases">
        <authorList>
            <person name="Laetsch R D."/>
            <person name="Stevens L."/>
            <person name="Kumar S."/>
            <person name="Blaxter L. M."/>
        </authorList>
    </citation>
    <scope>NUCLEOTIDE SEQUENCE [LARGE SCALE GENOMIC DNA]</scope>
</reference>
<dbReference type="PANTHER" id="PTHR46458:SF12">
    <property type="entry name" value="GLOBIN FAMILY PROFILE DOMAIN-CONTAINING PROTEIN"/>
    <property type="match status" value="1"/>
</dbReference>
<feature type="domain" description="Globin" evidence="5">
    <location>
        <begin position="150"/>
        <end position="270"/>
    </location>
</feature>
<keyword evidence="3" id="KW-0408">Iron</keyword>
<dbReference type="InterPro" id="IPR009050">
    <property type="entry name" value="Globin-like_sf"/>
</dbReference>
<dbReference type="InterPro" id="IPR050532">
    <property type="entry name" value="Globin-like_OT"/>
</dbReference>
<organism evidence="6 7">
    <name type="scientific">Caenorhabditis bovis</name>
    <dbReference type="NCBI Taxonomy" id="2654633"/>
    <lineage>
        <taxon>Eukaryota</taxon>
        <taxon>Metazoa</taxon>
        <taxon>Ecdysozoa</taxon>
        <taxon>Nematoda</taxon>
        <taxon>Chromadorea</taxon>
        <taxon>Rhabditida</taxon>
        <taxon>Rhabditina</taxon>
        <taxon>Rhabditomorpha</taxon>
        <taxon>Rhabditoidea</taxon>
        <taxon>Rhabditidae</taxon>
        <taxon>Peloderinae</taxon>
        <taxon>Caenorhabditis</taxon>
    </lineage>
</organism>
<dbReference type="GO" id="GO:0019825">
    <property type="term" value="F:oxygen binding"/>
    <property type="evidence" value="ECO:0007669"/>
    <property type="project" value="InterPro"/>
</dbReference>
<dbReference type="OrthoDB" id="5786609at2759"/>
<dbReference type="GO" id="GO:0005344">
    <property type="term" value="F:oxygen carrier activity"/>
    <property type="evidence" value="ECO:0007669"/>
    <property type="project" value="UniProtKB-KW"/>
</dbReference>
<dbReference type="EMBL" id="CADEPM010000004">
    <property type="protein sequence ID" value="CAB3403847.1"/>
    <property type="molecule type" value="Genomic_DNA"/>
</dbReference>
<keyword evidence="7" id="KW-1185">Reference proteome</keyword>
<dbReference type="Gene3D" id="1.10.490.10">
    <property type="entry name" value="Globins"/>
    <property type="match status" value="1"/>
</dbReference>
<comment type="similarity">
    <text evidence="4">Belongs to the globin family.</text>
</comment>
<keyword evidence="4" id="KW-0561">Oxygen transport</keyword>
<dbReference type="Proteomes" id="UP000494206">
    <property type="component" value="Unassembled WGS sequence"/>
</dbReference>
<dbReference type="InterPro" id="IPR012292">
    <property type="entry name" value="Globin/Proto"/>
</dbReference>
<sequence length="293" mass="32979">MIGMLQVTFNNMQQVNSSPNCLSPPSISAEISKDALLAITQNERCSRSAHSSPRFSDSNRRRESILQMLNRIWKSDECTKRPCVQKSKTLDVPAEPLSRQLSLSETNVNPISRSAKLNLTQKQKRLLKTSFAAMNSGGTFLKLMEKIFRRLESKCPDMRSIFLTTAFVKALSRERSSPPLVKTEHDHCKCMVSIFEKLIDNLDNLHEELAIIRVYGEKHAQMGESGFTGTMIEHFGEIAVSVIGAQDVVKFNHESVKAWRLLLACITDDMKVGFDRMTRIKGRRGSLKMNGSG</sequence>
<dbReference type="GO" id="GO:0020037">
    <property type="term" value="F:heme binding"/>
    <property type="evidence" value="ECO:0007669"/>
    <property type="project" value="InterPro"/>
</dbReference>
<evidence type="ECO:0000313" key="6">
    <source>
        <dbReference type="EMBL" id="CAB3403847.1"/>
    </source>
</evidence>
<keyword evidence="2" id="KW-0479">Metal-binding</keyword>
<protein>
    <recommendedName>
        <fullName evidence="5">Globin domain-containing protein</fullName>
    </recommendedName>
</protein>
<dbReference type="Pfam" id="PF00042">
    <property type="entry name" value="Globin"/>
    <property type="match status" value="1"/>
</dbReference>
<dbReference type="InterPro" id="IPR044399">
    <property type="entry name" value="Mb-like_M"/>
</dbReference>
<proteinExistence type="inferred from homology"/>
<evidence type="ECO:0000313" key="7">
    <source>
        <dbReference type="Proteomes" id="UP000494206"/>
    </source>
</evidence>
<accession>A0A8S1ENY8</accession>
<dbReference type="SUPFAM" id="SSF46458">
    <property type="entry name" value="Globin-like"/>
    <property type="match status" value="1"/>
</dbReference>
<evidence type="ECO:0000256" key="4">
    <source>
        <dbReference type="RuleBase" id="RU000356"/>
    </source>
</evidence>
<dbReference type="CDD" id="cd01040">
    <property type="entry name" value="Mb-like"/>
    <property type="match status" value="1"/>
</dbReference>